<protein>
    <submittedName>
        <fullName evidence="2">Ricin B-type lectin domain-containing protein</fullName>
    </submittedName>
</protein>
<sequence length="92" mass="10752">MWDGWDGPVHFTMLPCAQQTCFTVFCEKDVQFDDKWIVVFVFSGRWLMIEAISRGEHCVNHEENKYNGAVIASDACGVHDDYERRLFTKLLF</sequence>
<dbReference type="WBParaSite" id="ALUE_0000589901-mRNA-1">
    <property type="protein sequence ID" value="ALUE_0000589901-mRNA-1"/>
    <property type="gene ID" value="ALUE_0000589901"/>
</dbReference>
<evidence type="ECO:0000313" key="1">
    <source>
        <dbReference type="Proteomes" id="UP000036681"/>
    </source>
</evidence>
<dbReference type="AlphaFoldDB" id="A0A0M3HTE2"/>
<proteinExistence type="predicted"/>
<accession>A0A0M3HTE2</accession>
<name>A0A0M3HTE2_ASCLU</name>
<keyword evidence="1" id="KW-1185">Reference proteome</keyword>
<reference evidence="2" key="1">
    <citation type="submission" date="2017-02" db="UniProtKB">
        <authorList>
            <consortium name="WormBaseParasite"/>
        </authorList>
    </citation>
    <scope>IDENTIFICATION</scope>
</reference>
<evidence type="ECO:0000313" key="2">
    <source>
        <dbReference type="WBParaSite" id="ALUE_0000589901-mRNA-1"/>
    </source>
</evidence>
<organism evidence="1 2">
    <name type="scientific">Ascaris lumbricoides</name>
    <name type="common">Giant roundworm</name>
    <dbReference type="NCBI Taxonomy" id="6252"/>
    <lineage>
        <taxon>Eukaryota</taxon>
        <taxon>Metazoa</taxon>
        <taxon>Ecdysozoa</taxon>
        <taxon>Nematoda</taxon>
        <taxon>Chromadorea</taxon>
        <taxon>Rhabditida</taxon>
        <taxon>Spirurina</taxon>
        <taxon>Ascaridomorpha</taxon>
        <taxon>Ascaridoidea</taxon>
        <taxon>Ascarididae</taxon>
        <taxon>Ascaris</taxon>
    </lineage>
</organism>
<dbReference type="Proteomes" id="UP000036681">
    <property type="component" value="Unplaced"/>
</dbReference>